<sequence>MTWATTLSNSAVKYLAIAQLIILRRIRARVIQLGTLDNHHDLIWIDGYGG</sequence>
<dbReference type="AlphaFoldDB" id="A0A0D0BVM1"/>
<protein>
    <submittedName>
        <fullName evidence="1">Uncharacterized protein</fullName>
    </submittedName>
</protein>
<evidence type="ECO:0000313" key="1">
    <source>
        <dbReference type="EMBL" id="KIK53719.1"/>
    </source>
</evidence>
<organism evidence="1 2">
    <name type="scientific">Collybiopsis luxurians FD-317 M1</name>
    <dbReference type="NCBI Taxonomy" id="944289"/>
    <lineage>
        <taxon>Eukaryota</taxon>
        <taxon>Fungi</taxon>
        <taxon>Dikarya</taxon>
        <taxon>Basidiomycota</taxon>
        <taxon>Agaricomycotina</taxon>
        <taxon>Agaricomycetes</taxon>
        <taxon>Agaricomycetidae</taxon>
        <taxon>Agaricales</taxon>
        <taxon>Marasmiineae</taxon>
        <taxon>Omphalotaceae</taxon>
        <taxon>Collybiopsis</taxon>
        <taxon>Collybiopsis luxurians</taxon>
    </lineage>
</organism>
<gene>
    <name evidence="1" type="ORF">GYMLUDRAFT_49253</name>
</gene>
<accession>A0A0D0BVM1</accession>
<keyword evidence="2" id="KW-1185">Reference proteome</keyword>
<dbReference type="EMBL" id="KN834825">
    <property type="protein sequence ID" value="KIK53719.1"/>
    <property type="molecule type" value="Genomic_DNA"/>
</dbReference>
<evidence type="ECO:0000313" key="2">
    <source>
        <dbReference type="Proteomes" id="UP000053593"/>
    </source>
</evidence>
<proteinExistence type="predicted"/>
<reference evidence="1 2" key="1">
    <citation type="submission" date="2014-04" db="EMBL/GenBank/DDBJ databases">
        <title>Evolutionary Origins and Diversification of the Mycorrhizal Mutualists.</title>
        <authorList>
            <consortium name="DOE Joint Genome Institute"/>
            <consortium name="Mycorrhizal Genomics Consortium"/>
            <person name="Kohler A."/>
            <person name="Kuo A."/>
            <person name="Nagy L.G."/>
            <person name="Floudas D."/>
            <person name="Copeland A."/>
            <person name="Barry K.W."/>
            <person name="Cichocki N."/>
            <person name="Veneault-Fourrey C."/>
            <person name="LaButti K."/>
            <person name="Lindquist E.A."/>
            <person name="Lipzen A."/>
            <person name="Lundell T."/>
            <person name="Morin E."/>
            <person name="Murat C."/>
            <person name="Riley R."/>
            <person name="Ohm R."/>
            <person name="Sun H."/>
            <person name="Tunlid A."/>
            <person name="Henrissat B."/>
            <person name="Grigoriev I.V."/>
            <person name="Hibbett D.S."/>
            <person name="Martin F."/>
        </authorList>
    </citation>
    <scope>NUCLEOTIDE SEQUENCE [LARGE SCALE GENOMIC DNA]</scope>
    <source>
        <strain evidence="1 2">FD-317 M1</strain>
    </source>
</reference>
<dbReference type="HOGENOM" id="CLU_3125229_0_0_1"/>
<dbReference type="Proteomes" id="UP000053593">
    <property type="component" value="Unassembled WGS sequence"/>
</dbReference>
<name>A0A0D0BVM1_9AGAR</name>